<keyword evidence="7" id="KW-1185">Reference proteome</keyword>
<keyword evidence="2 6" id="KW-0808">Transferase</keyword>
<dbReference type="RefSeq" id="WP_094021338.1">
    <property type="nucleotide sequence ID" value="NZ_FXYF01000006.1"/>
</dbReference>
<dbReference type="AlphaFoldDB" id="A0A238KGS1"/>
<dbReference type="GO" id="GO:0005975">
    <property type="term" value="P:carbohydrate metabolic process"/>
    <property type="evidence" value="ECO:0007669"/>
    <property type="project" value="InterPro"/>
</dbReference>
<dbReference type="GO" id="GO:0047878">
    <property type="term" value="F:erythritol kinase activity"/>
    <property type="evidence" value="ECO:0007669"/>
    <property type="project" value="UniProtKB-EC"/>
</dbReference>
<dbReference type="Proteomes" id="UP000207598">
    <property type="component" value="Unassembled WGS sequence"/>
</dbReference>
<reference evidence="6 7" key="1">
    <citation type="submission" date="2017-05" db="EMBL/GenBank/DDBJ databases">
        <authorList>
            <person name="Song R."/>
            <person name="Chenine A.L."/>
            <person name="Ruprecht R.M."/>
        </authorList>
    </citation>
    <scope>NUCLEOTIDE SEQUENCE [LARGE SCALE GENOMIC DNA]</scope>
    <source>
        <strain evidence="6 7">CECT 8898</strain>
    </source>
</reference>
<evidence type="ECO:0000256" key="3">
    <source>
        <dbReference type="ARBA" id="ARBA00022777"/>
    </source>
</evidence>
<dbReference type="SUPFAM" id="SSF53067">
    <property type="entry name" value="Actin-like ATPase domain"/>
    <property type="match status" value="2"/>
</dbReference>
<evidence type="ECO:0000256" key="1">
    <source>
        <dbReference type="ARBA" id="ARBA00009156"/>
    </source>
</evidence>
<dbReference type="PANTHER" id="PTHR43095">
    <property type="entry name" value="SUGAR KINASE"/>
    <property type="match status" value="1"/>
</dbReference>
<dbReference type="Pfam" id="PF00370">
    <property type="entry name" value="FGGY_N"/>
    <property type="match status" value="1"/>
</dbReference>
<evidence type="ECO:0000313" key="7">
    <source>
        <dbReference type="Proteomes" id="UP000207598"/>
    </source>
</evidence>
<evidence type="ECO:0000256" key="2">
    <source>
        <dbReference type="ARBA" id="ARBA00022679"/>
    </source>
</evidence>
<evidence type="ECO:0000259" key="4">
    <source>
        <dbReference type="Pfam" id="PF00370"/>
    </source>
</evidence>
<dbReference type="PIRSF" id="PIRSF000538">
    <property type="entry name" value="GlpK"/>
    <property type="match status" value="1"/>
</dbReference>
<dbReference type="InterPro" id="IPR050406">
    <property type="entry name" value="FGGY_Carb_Kinase"/>
</dbReference>
<dbReference type="EMBL" id="FXYF01000006">
    <property type="protein sequence ID" value="SMX42039.1"/>
    <property type="molecule type" value="Genomic_DNA"/>
</dbReference>
<dbReference type="OrthoDB" id="9805576at2"/>
<dbReference type="InterPro" id="IPR000577">
    <property type="entry name" value="Carb_kinase_FGGY"/>
</dbReference>
<dbReference type="Gene3D" id="3.30.420.40">
    <property type="match status" value="2"/>
</dbReference>
<dbReference type="InterPro" id="IPR018485">
    <property type="entry name" value="FGGY_C"/>
</dbReference>
<dbReference type="PANTHER" id="PTHR43095:SF5">
    <property type="entry name" value="XYLULOSE KINASE"/>
    <property type="match status" value="1"/>
</dbReference>
<name>A0A238KGS1_9RHOB</name>
<dbReference type="InterPro" id="IPR018484">
    <property type="entry name" value="FGGY_N"/>
</dbReference>
<sequence>MSQDILIGIDAGTSVIKAVAFDLDGRQLAVASRRNSYVTRPDGGVEQDMARTWDDTAAVLRALGDRVQGLAQRAIGLGVTGQGDGTWLVDASGAPVHDAWLWLDARAAGEAARLQSGPTIDTIYRRTGTGVNTCQMRSHLAWMQRHAPGLLARAATAYHCKDWLFLNLTGISATDPTEGVFTFGDIRTRDYSAEVLEALGLTDLRRLLPPILDGAVQTHALTPEAAQATGLRAGLPVSLGYIDIACTALGAGLYDPQAQAGLSILGSTGAHLRLVPDIQGVTLNPDRTGYTLALPGPAFAQLQTNMAATLNIDWALGLMAQILEAAGMPPDPAALLAGLDAQVLSARPGAALFHPYISAAGERGPFTDPSARASLTGLDQATRWADILRAVCDGLALAARDCYAAMGPMPAEVRLSGGAARSNALQHLLAAALGVPVRAVAQDEAGAAGAVMIAALSLGVFPDADSATRAWVRPLLQDPRQPDPDLIPVYENMYEAYLATRQALPPAWAAQATLRRTLT</sequence>
<feature type="domain" description="Carbohydrate kinase FGGY C-terminal" evidence="5">
    <location>
        <begin position="307"/>
        <end position="457"/>
    </location>
</feature>
<organism evidence="6 7">
    <name type="scientific">Maliponia aquimaris</name>
    <dbReference type="NCBI Taxonomy" id="1673631"/>
    <lineage>
        <taxon>Bacteria</taxon>
        <taxon>Pseudomonadati</taxon>
        <taxon>Pseudomonadota</taxon>
        <taxon>Alphaproteobacteria</taxon>
        <taxon>Rhodobacterales</taxon>
        <taxon>Paracoccaceae</taxon>
        <taxon>Maliponia</taxon>
    </lineage>
</organism>
<dbReference type="EC" id="2.7.1.27" evidence="6"/>
<feature type="domain" description="Carbohydrate kinase FGGY N-terminal" evidence="4">
    <location>
        <begin position="6"/>
        <end position="250"/>
    </location>
</feature>
<evidence type="ECO:0000313" key="6">
    <source>
        <dbReference type="EMBL" id="SMX42039.1"/>
    </source>
</evidence>
<gene>
    <name evidence="6" type="primary">eryA</name>
    <name evidence="6" type="ORF">MAA8898_02510</name>
</gene>
<accession>A0A238KGS1</accession>
<comment type="similarity">
    <text evidence="1">Belongs to the FGGY kinase family.</text>
</comment>
<protein>
    <submittedName>
        <fullName evidence="6">Erythritol kinase</fullName>
        <ecNumber evidence="6">2.7.1.27</ecNumber>
    </submittedName>
</protein>
<dbReference type="InterPro" id="IPR043129">
    <property type="entry name" value="ATPase_NBD"/>
</dbReference>
<proteinExistence type="inferred from homology"/>
<dbReference type="Pfam" id="PF02782">
    <property type="entry name" value="FGGY_C"/>
    <property type="match status" value="1"/>
</dbReference>
<keyword evidence="3 6" id="KW-0418">Kinase</keyword>
<evidence type="ECO:0000259" key="5">
    <source>
        <dbReference type="Pfam" id="PF02782"/>
    </source>
</evidence>